<keyword evidence="9" id="KW-0808">Transferase</keyword>
<keyword evidence="2 7" id="KW-0547">Nucleotide-binding</keyword>
<dbReference type="Gene3D" id="3.40.50.300">
    <property type="entry name" value="P-loop containing nucleotide triphosphate hydrolases"/>
    <property type="match status" value="1"/>
</dbReference>
<dbReference type="InterPro" id="IPR031314">
    <property type="entry name" value="DNK_dom"/>
</dbReference>
<evidence type="ECO:0000256" key="7">
    <source>
        <dbReference type="PIRSR" id="PIRSR000705-3"/>
    </source>
</evidence>
<dbReference type="SUPFAM" id="SSF52540">
    <property type="entry name" value="P-loop containing nucleoside triphosphate hydrolases"/>
    <property type="match status" value="1"/>
</dbReference>
<proteinExistence type="predicted"/>
<evidence type="ECO:0000256" key="5">
    <source>
        <dbReference type="PIRSR" id="PIRSR000705-1"/>
    </source>
</evidence>
<dbReference type="GO" id="GO:0071897">
    <property type="term" value="P:DNA biosynthetic process"/>
    <property type="evidence" value="ECO:0007669"/>
    <property type="project" value="UniProtKB-KW"/>
</dbReference>
<dbReference type="GO" id="GO:0004138">
    <property type="term" value="F:deoxyguanosine kinase activity"/>
    <property type="evidence" value="ECO:0007669"/>
    <property type="project" value="UniProtKB-EC"/>
</dbReference>
<dbReference type="Pfam" id="PF01712">
    <property type="entry name" value="dNK"/>
    <property type="match status" value="1"/>
</dbReference>
<evidence type="ECO:0000256" key="6">
    <source>
        <dbReference type="PIRSR" id="PIRSR000705-2"/>
    </source>
</evidence>
<organism evidence="9 10">
    <name type="scientific">Cyprinid herpesvirus 1</name>
    <dbReference type="NCBI Taxonomy" id="317858"/>
    <lineage>
        <taxon>Viruses</taxon>
        <taxon>Duplodnaviria</taxon>
        <taxon>Heunggongvirae</taxon>
        <taxon>Peploviricota</taxon>
        <taxon>Herviviricetes</taxon>
        <taxon>Herpesvirales</taxon>
        <taxon>Alloherpesviridae</taxon>
        <taxon>Cyvirus</taxon>
        <taxon>Cyvirus cyprinidallo1</taxon>
    </lineage>
</organism>
<dbReference type="GeneID" id="14011179"/>
<evidence type="ECO:0000313" key="10">
    <source>
        <dbReference type="Proteomes" id="UP000118426"/>
    </source>
</evidence>
<feature type="binding site" evidence="6">
    <location>
        <position position="56"/>
    </location>
    <ligand>
        <name>substrate</name>
    </ligand>
</feature>
<feature type="binding site" evidence="6">
    <location>
        <position position="67"/>
    </location>
    <ligand>
        <name>substrate</name>
    </ligand>
</feature>
<keyword evidence="4 7" id="KW-0067">ATP-binding</keyword>
<protein>
    <submittedName>
        <fullName evidence="9">Deoxyguanosine kinase</fullName>
        <ecNumber evidence="9">2.7.1.113</ecNumber>
    </submittedName>
</protein>
<feature type="binding site" evidence="7">
    <location>
        <begin position="156"/>
        <end position="160"/>
    </location>
    <ligand>
        <name>ATP</name>
        <dbReference type="ChEBI" id="CHEBI:30616"/>
    </ligand>
</feature>
<evidence type="ECO:0000259" key="8">
    <source>
        <dbReference type="Pfam" id="PF01712"/>
    </source>
</evidence>
<feature type="active site" description="Proton acceptor" evidence="5">
    <location>
        <position position="95"/>
    </location>
</feature>
<feature type="binding site" evidence="6">
    <location>
        <position position="165"/>
    </location>
    <ligand>
        <name>substrate</name>
    </ligand>
</feature>
<dbReference type="PIRSF" id="PIRSF000705">
    <property type="entry name" value="DNK"/>
    <property type="match status" value="1"/>
</dbReference>
<dbReference type="InterPro" id="IPR027417">
    <property type="entry name" value="P-loop_NTPase"/>
</dbReference>
<keyword evidence="10" id="KW-1185">Reference proteome</keyword>
<dbReference type="InterPro" id="IPR002624">
    <property type="entry name" value="DCK/DGK"/>
</dbReference>
<evidence type="ECO:0000256" key="3">
    <source>
        <dbReference type="ARBA" id="ARBA00022777"/>
    </source>
</evidence>
<keyword evidence="3 9" id="KW-0418">Kinase</keyword>
<dbReference type="GO" id="GO:0005524">
    <property type="term" value="F:ATP binding"/>
    <property type="evidence" value="ECO:0007669"/>
    <property type="project" value="UniProtKB-KW"/>
</dbReference>
<keyword evidence="1" id="KW-0237">DNA synthesis</keyword>
<dbReference type="EC" id="2.7.1.113" evidence="9"/>
<dbReference type="CDD" id="cd01673">
    <property type="entry name" value="dNK"/>
    <property type="match status" value="1"/>
</dbReference>
<feature type="binding site" evidence="6">
    <location>
        <position position="96"/>
    </location>
    <ligand>
        <name>substrate</name>
    </ligand>
</feature>
<reference evidence="9 10" key="1">
    <citation type="journal article" date="2013" name="J. Virol.">
        <title>Comparative genomics of carp herpesviruses.</title>
        <authorList>
            <person name="Davison A.J."/>
            <person name="Kurobe T."/>
            <person name="Gatherer D."/>
            <person name="Cunningham C."/>
            <person name="Korf I."/>
            <person name="Fukuda H."/>
            <person name="Hedrick R.P."/>
            <person name="Waltzek T.B."/>
        </authorList>
    </citation>
    <scope>NUCLEOTIDE SEQUENCE [LARGE SCALE GENOMIC DNA]</scope>
    <source>
        <strain evidence="9">NG-J1</strain>
    </source>
</reference>
<evidence type="ECO:0000256" key="1">
    <source>
        <dbReference type="ARBA" id="ARBA00022634"/>
    </source>
</evidence>
<dbReference type="KEGG" id="vg:14011179"/>
<dbReference type="Proteomes" id="UP000118426">
    <property type="component" value="Segment"/>
</dbReference>
<evidence type="ECO:0000313" key="9">
    <source>
        <dbReference type="EMBL" id="AFJ20325.1"/>
    </source>
</evidence>
<dbReference type="RefSeq" id="YP_007003690.1">
    <property type="nucleotide sequence ID" value="NC_019491.1"/>
</dbReference>
<evidence type="ECO:0000256" key="4">
    <source>
        <dbReference type="ARBA" id="ARBA00022840"/>
    </source>
</evidence>
<feature type="binding site" evidence="6">
    <location>
        <position position="37"/>
    </location>
    <ligand>
        <name>substrate</name>
    </ligand>
</feature>
<dbReference type="InterPro" id="IPR050566">
    <property type="entry name" value="Deoxyribonucleoside_kinase"/>
</dbReference>
<feature type="binding site" evidence="6">
    <location>
        <position position="101"/>
    </location>
    <ligand>
        <name>substrate</name>
    </ligand>
</feature>
<sequence length="232" mass="26356">MSLKRVSVEGNLGAGKSTFIGDLKESAEIRQWAVMDEPIDRWIDVCGQGNLLDMYYKDPKRWGFTFQTHAYQSRIQKQTEIERSLPADTEVMVYERSCYSDRFIFAEAARAAGKLSAVEFAAYGAAHTFFSSMMESCFAIHGVVYLRARPDTCLARVNQRSRPEETSVAIDYLTRVHNLHEDWLMARKGPCTQYPAMSRVPVLVVDVDDYDCSDDDRRAALIHKVTAFISSL</sequence>
<dbReference type="OrthoDB" id="18723at10239"/>
<dbReference type="PANTHER" id="PTHR10513:SF35">
    <property type="entry name" value="DEOXYADENOSINE KINASE"/>
    <property type="match status" value="1"/>
</dbReference>
<name>K7PCJ7_9VIRU</name>
<feature type="binding site" evidence="7">
    <location>
        <begin position="10"/>
        <end position="18"/>
    </location>
    <ligand>
        <name>ATP</name>
        <dbReference type="ChEBI" id="CHEBI:30616"/>
    </ligand>
</feature>
<evidence type="ECO:0000256" key="2">
    <source>
        <dbReference type="ARBA" id="ARBA00022741"/>
    </source>
</evidence>
<dbReference type="EMBL" id="JQ815363">
    <property type="protein sequence ID" value="AFJ20325.1"/>
    <property type="molecule type" value="Genomic_DNA"/>
</dbReference>
<accession>K7PCJ7</accession>
<dbReference type="PANTHER" id="PTHR10513">
    <property type="entry name" value="DEOXYNUCLEOSIDE KINASE"/>
    <property type="match status" value="1"/>
</dbReference>
<feature type="domain" description="Deoxynucleoside kinase" evidence="8">
    <location>
        <begin position="6"/>
        <end position="229"/>
    </location>
</feature>
<gene>
    <name evidence="9" type="ORF">CyHV1_ORF19</name>
</gene>